<dbReference type="EMBL" id="JAUZQE010000116">
    <property type="protein sequence ID" value="MDR4127321.1"/>
    <property type="molecule type" value="Genomic_DNA"/>
</dbReference>
<dbReference type="SUPFAM" id="SSF53098">
    <property type="entry name" value="Ribonuclease H-like"/>
    <property type="match status" value="1"/>
</dbReference>
<dbReference type="InterPro" id="IPR001584">
    <property type="entry name" value="Integrase_cat-core"/>
</dbReference>
<dbReference type="Pfam" id="PF22483">
    <property type="entry name" value="Mu-transpos_C_2"/>
    <property type="match status" value="1"/>
</dbReference>
<feature type="non-terminal residue" evidence="3">
    <location>
        <position position="1"/>
    </location>
</feature>
<dbReference type="PROSITE" id="PS50994">
    <property type="entry name" value="INTEGRASE"/>
    <property type="match status" value="1"/>
</dbReference>
<name>A0ABU1DA39_9BURK</name>
<dbReference type="RefSeq" id="WP_347287831.1">
    <property type="nucleotide sequence ID" value="NZ_JAUZQE010000116.1"/>
</dbReference>
<dbReference type="Proteomes" id="UP001232156">
    <property type="component" value="Unassembled WGS sequence"/>
</dbReference>
<feature type="domain" description="Integrase catalytic" evidence="2">
    <location>
        <begin position="1"/>
        <end position="157"/>
    </location>
</feature>
<dbReference type="Pfam" id="PF00665">
    <property type="entry name" value="rve"/>
    <property type="match status" value="1"/>
</dbReference>
<evidence type="ECO:0000313" key="3">
    <source>
        <dbReference type="EMBL" id="MDR4127321.1"/>
    </source>
</evidence>
<dbReference type="InterPro" id="IPR036397">
    <property type="entry name" value="RNaseH_sf"/>
</dbReference>
<proteinExistence type="inferred from homology"/>
<dbReference type="PANTHER" id="PTHR35004:SF8">
    <property type="entry name" value="TRANSPOSASE RV3428C-RELATED"/>
    <property type="match status" value="1"/>
</dbReference>
<feature type="non-terminal residue" evidence="3">
    <location>
        <position position="225"/>
    </location>
</feature>
<gene>
    <name evidence="3" type="primary">istA</name>
    <name evidence="3" type="ORF">Q8947_15285</name>
</gene>
<dbReference type="NCBIfam" id="NF033546">
    <property type="entry name" value="transpos_IS21"/>
    <property type="match status" value="1"/>
</dbReference>
<accession>A0ABU1DA39</accession>
<comment type="similarity">
    <text evidence="1">Belongs to the transposase IS21/IS408/IS1162 family.</text>
</comment>
<evidence type="ECO:0000256" key="1">
    <source>
        <dbReference type="ARBA" id="ARBA00009277"/>
    </source>
</evidence>
<comment type="caution">
    <text evidence="3">The sequence shown here is derived from an EMBL/GenBank/DDBJ whole genome shotgun (WGS) entry which is preliminary data.</text>
</comment>
<evidence type="ECO:0000313" key="4">
    <source>
        <dbReference type="Proteomes" id="UP001232156"/>
    </source>
</evidence>
<dbReference type="PANTHER" id="PTHR35004">
    <property type="entry name" value="TRANSPOSASE RV3428C-RELATED"/>
    <property type="match status" value="1"/>
</dbReference>
<evidence type="ECO:0000259" key="2">
    <source>
        <dbReference type="PROSITE" id="PS50994"/>
    </source>
</evidence>
<reference evidence="3 4" key="1">
    <citation type="submission" date="2023-08" db="EMBL/GenBank/DDBJ databases">
        <title>Alcaligenaceae gen. nov., a novel taxon isolated from the sludge of Yixing Pesticide Factory.</title>
        <authorList>
            <person name="Ruan L."/>
        </authorList>
    </citation>
    <scope>NUCLEOTIDE SEQUENCE [LARGE SCALE GENOMIC DNA]</scope>
    <source>
        <strain evidence="3 4">LG-2</strain>
    </source>
</reference>
<protein>
    <submittedName>
        <fullName evidence="3">IS21 family transposase</fullName>
    </submittedName>
</protein>
<dbReference type="Gene3D" id="3.30.420.10">
    <property type="entry name" value="Ribonuclease H-like superfamily/Ribonuclease H"/>
    <property type="match status" value="1"/>
</dbReference>
<organism evidence="3 4">
    <name type="scientific">Yanghanlia caeni</name>
    <dbReference type="NCBI Taxonomy" id="3064283"/>
    <lineage>
        <taxon>Bacteria</taxon>
        <taxon>Pseudomonadati</taxon>
        <taxon>Pseudomonadota</taxon>
        <taxon>Betaproteobacteria</taxon>
        <taxon>Burkholderiales</taxon>
        <taxon>Alcaligenaceae</taxon>
        <taxon>Yanghanlia</taxon>
    </lineage>
</organism>
<sequence length="225" mass="25831">DPASGKVRRTWAFVMTLCFSRHQYLEFVWDQRVATWLGCHRRAFEWFGGVPRRVIIDNAKCAIIKACVTDPVVQRSYAECAESYGFRIDPCPPADPQKKGIVEAGVKYVKNNFLPLRTFRDMADLNRQAREWVTHHASERIHGTTRKKPSALFNVERSALLPLPGIAPDLGVWQPVKVHRDCHVAYERALYSVPFRLVGQTLWLRSTDTLVAIYHGHQQVAAHRR</sequence>
<dbReference type="InterPro" id="IPR012337">
    <property type="entry name" value="RNaseH-like_sf"/>
</dbReference>
<dbReference type="InterPro" id="IPR054353">
    <property type="entry name" value="IstA-like_C"/>
</dbReference>
<keyword evidence="4" id="KW-1185">Reference proteome</keyword>